<dbReference type="AlphaFoldDB" id="D4ZKX0"/>
<dbReference type="KEGG" id="svo:SVI_2348"/>
<evidence type="ECO:0000313" key="3">
    <source>
        <dbReference type="Proteomes" id="UP000002350"/>
    </source>
</evidence>
<dbReference type="HOGENOM" id="CLU_1712033_0_0_6"/>
<evidence type="ECO:0008006" key="4">
    <source>
        <dbReference type="Google" id="ProtNLM"/>
    </source>
</evidence>
<name>D4ZKX0_SHEVD</name>
<sequence>MNKKILLSTLIASTFLLSSQANAEQATGVANFNLVYPITVSETTPMQFGDVSISQDGTCDLDYANTTTGTNCVAGGAAAASGTFTIQATDGLVNISLSGADTTIPGVTFTPTIASPTVSVAANTATLTVGGTLAILSASATAASHNLNYTVDVIY</sequence>
<keyword evidence="1" id="KW-0732">Signal</keyword>
<gene>
    <name evidence="2" type="ordered locus">SVI_2348</name>
</gene>
<protein>
    <recommendedName>
        <fullName evidence="4">DUF4402 domain-containing protein</fullName>
    </recommendedName>
</protein>
<evidence type="ECO:0000256" key="1">
    <source>
        <dbReference type="SAM" id="SignalP"/>
    </source>
</evidence>
<dbReference type="NCBIfam" id="TIGR01965">
    <property type="entry name" value="VCBS_repeat"/>
    <property type="match status" value="1"/>
</dbReference>
<proteinExistence type="predicted"/>
<reference evidence="3" key="1">
    <citation type="journal article" date="2010" name="Mol. Biosyst.">
        <title>Complete genome sequence and comparative analysis of Shewanella violacea, a psychrophilic and piezophilic bacterium from deep sea floor sediments.</title>
        <authorList>
            <person name="Aono E."/>
            <person name="Baba T."/>
            <person name="Ara T."/>
            <person name="Nishi T."/>
            <person name="Nakamichi T."/>
            <person name="Inamoto E."/>
            <person name="Toyonaga H."/>
            <person name="Hasegawa M."/>
            <person name="Takai Y."/>
            <person name="Okumura Y."/>
            <person name="Baba M."/>
            <person name="Tomita M."/>
            <person name="Kato C."/>
            <person name="Oshima T."/>
            <person name="Nakasone K."/>
            <person name="Mori H."/>
        </authorList>
    </citation>
    <scope>NUCLEOTIDE SEQUENCE [LARGE SCALE GENOMIC DNA]</scope>
    <source>
        <strain evidence="3">JCM 10179 / CIP 106290 / LMG 19151 / DSS12</strain>
    </source>
</reference>
<organism evidence="2 3">
    <name type="scientific">Shewanella violacea (strain JCM 10179 / CIP 106290 / LMG 19151 / DSS12)</name>
    <dbReference type="NCBI Taxonomy" id="637905"/>
    <lineage>
        <taxon>Bacteria</taxon>
        <taxon>Pseudomonadati</taxon>
        <taxon>Pseudomonadota</taxon>
        <taxon>Gammaproteobacteria</taxon>
        <taxon>Alteromonadales</taxon>
        <taxon>Shewanellaceae</taxon>
        <taxon>Shewanella</taxon>
    </lineage>
</organism>
<keyword evidence="3" id="KW-1185">Reference proteome</keyword>
<evidence type="ECO:0000313" key="2">
    <source>
        <dbReference type="EMBL" id="BAJ02319.1"/>
    </source>
</evidence>
<dbReference type="EMBL" id="AP011177">
    <property type="protein sequence ID" value="BAJ02319.1"/>
    <property type="molecule type" value="Genomic_DNA"/>
</dbReference>
<feature type="signal peptide" evidence="1">
    <location>
        <begin position="1"/>
        <end position="23"/>
    </location>
</feature>
<dbReference type="Proteomes" id="UP000002350">
    <property type="component" value="Chromosome"/>
</dbReference>
<dbReference type="RefSeq" id="WP_013051623.1">
    <property type="nucleotide sequence ID" value="NC_014012.1"/>
</dbReference>
<dbReference type="InterPro" id="IPR010221">
    <property type="entry name" value="VCBS_dom"/>
</dbReference>
<accession>D4ZKX0</accession>
<dbReference type="OrthoDB" id="6265989at2"/>
<feature type="chain" id="PRO_5003067926" description="DUF4402 domain-containing protein" evidence="1">
    <location>
        <begin position="24"/>
        <end position="155"/>
    </location>
</feature>
<dbReference type="eggNOG" id="ENOG5033E5M">
    <property type="taxonomic scope" value="Bacteria"/>
</dbReference>
<dbReference type="STRING" id="637905.SVI_2348"/>